<dbReference type="EMBL" id="JACGWJ010000032">
    <property type="protein sequence ID" value="KAL0297108.1"/>
    <property type="molecule type" value="Genomic_DNA"/>
</dbReference>
<accession>A0AAW2JSM0</accession>
<dbReference type="PANTHER" id="PTHR37709:SF1">
    <property type="entry name" value="EXPRESSED PROTEIN"/>
    <property type="match status" value="1"/>
</dbReference>
<dbReference type="Pfam" id="PF17250">
    <property type="entry name" value="NDUFB11"/>
    <property type="match status" value="1"/>
</dbReference>
<dbReference type="InterPro" id="IPR035204">
    <property type="entry name" value="NDUFB11"/>
</dbReference>
<proteinExistence type="predicted"/>
<dbReference type="PANTHER" id="PTHR37709">
    <property type="entry name" value="EXPRESSED PROTEIN"/>
    <property type="match status" value="1"/>
</dbReference>
<gene>
    <name evidence="1" type="ORF">Sradi_6762900</name>
</gene>
<sequence length="117" mass="13192">MGFTMEFAENLMLELMEDPRELRELLYGLKDRSRCNKTEGNVELARPYGFWESQMTSSREAPTSPYIQRKHTTRQWTLSYSLSDSLSLELPVSAFLPAAASTCLYALPISSTGTNGT</sequence>
<name>A0AAW2JSM0_SESRA</name>
<dbReference type="AlphaFoldDB" id="A0AAW2JSM0"/>
<comment type="caution">
    <text evidence="1">The sequence shown here is derived from an EMBL/GenBank/DDBJ whole genome shotgun (WGS) entry which is preliminary data.</text>
</comment>
<protein>
    <submittedName>
        <fullName evidence="1">Uncharacterized protein</fullName>
    </submittedName>
</protein>
<evidence type="ECO:0000313" key="1">
    <source>
        <dbReference type="EMBL" id="KAL0297108.1"/>
    </source>
</evidence>
<reference evidence="1" key="1">
    <citation type="submission" date="2020-06" db="EMBL/GenBank/DDBJ databases">
        <authorList>
            <person name="Li T."/>
            <person name="Hu X."/>
            <person name="Zhang T."/>
            <person name="Song X."/>
            <person name="Zhang H."/>
            <person name="Dai N."/>
            <person name="Sheng W."/>
            <person name="Hou X."/>
            <person name="Wei L."/>
        </authorList>
    </citation>
    <scope>NUCLEOTIDE SEQUENCE</scope>
    <source>
        <strain evidence="1">G02</strain>
        <tissue evidence="1">Leaf</tissue>
    </source>
</reference>
<reference evidence="1" key="2">
    <citation type="journal article" date="2024" name="Plant">
        <title>Genomic evolution and insights into agronomic trait innovations of Sesamum species.</title>
        <authorList>
            <person name="Miao H."/>
            <person name="Wang L."/>
            <person name="Qu L."/>
            <person name="Liu H."/>
            <person name="Sun Y."/>
            <person name="Le M."/>
            <person name="Wang Q."/>
            <person name="Wei S."/>
            <person name="Zheng Y."/>
            <person name="Lin W."/>
            <person name="Duan Y."/>
            <person name="Cao H."/>
            <person name="Xiong S."/>
            <person name="Wang X."/>
            <person name="Wei L."/>
            <person name="Li C."/>
            <person name="Ma Q."/>
            <person name="Ju M."/>
            <person name="Zhao R."/>
            <person name="Li G."/>
            <person name="Mu C."/>
            <person name="Tian Q."/>
            <person name="Mei H."/>
            <person name="Zhang T."/>
            <person name="Gao T."/>
            <person name="Zhang H."/>
        </authorList>
    </citation>
    <scope>NUCLEOTIDE SEQUENCE</scope>
    <source>
        <strain evidence="1">G02</strain>
    </source>
</reference>
<organism evidence="1">
    <name type="scientific">Sesamum radiatum</name>
    <name type="common">Black benniseed</name>
    <dbReference type="NCBI Taxonomy" id="300843"/>
    <lineage>
        <taxon>Eukaryota</taxon>
        <taxon>Viridiplantae</taxon>
        <taxon>Streptophyta</taxon>
        <taxon>Embryophyta</taxon>
        <taxon>Tracheophyta</taxon>
        <taxon>Spermatophyta</taxon>
        <taxon>Magnoliopsida</taxon>
        <taxon>eudicotyledons</taxon>
        <taxon>Gunneridae</taxon>
        <taxon>Pentapetalae</taxon>
        <taxon>asterids</taxon>
        <taxon>lamiids</taxon>
        <taxon>Lamiales</taxon>
        <taxon>Pedaliaceae</taxon>
        <taxon>Sesamum</taxon>
    </lineage>
</organism>